<dbReference type="EMBL" id="JASBWV010000016">
    <property type="protein sequence ID" value="KAJ9121937.1"/>
    <property type="molecule type" value="Genomic_DNA"/>
</dbReference>
<evidence type="ECO:0000313" key="2">
    <source>
        <dbReference type="Proteomes" id="UP001234202"/>
    </source>
</evidence>
<reference evidence="1" key="1">
    <citation type="submission" date="2023-04" db="EMBL/GenBank/DDBJ databases">
        <title>Draft Genome sequencing of Naganishia species isolated from polar environments using Oxford Nanopore Technology.</title>
        <authorList>
            <person name="Leo P."/>
            <person name="Venkateswaran K."/>
        </authorList>
    </citation>
    <scope>NUCLEOTIDE SEQUENCE</scope>
    <source>
        <strain evidence="1">DBVPG 5303</strain>
    </source>
</reference>
<accession>A0ACC2XGT6</accession>
<name>A0ACC2XGT6_9TREE</name>
<comment type="caution">
    <text evidence="1">The sequence shown here is derived from an EMBL/GenBank/DDBJ whole genome shotgun (WGS) entry which is preliminary data.</text>
</comment>
<proteinExistence type="predicted"/>
<keyword evidence="2" id="KW-1185">Reference proteome</keyword>
<dbReference type="Proteomes" id="UP001234202">
    <property type="component" value="Unassembled WGS sequence"/>
</dbReference>
<gene>
    <name evidence="1" type="ORF">QFC24_004519</name>
</gene>
<evidence type="ECO:0000313" key="1">
    <source>
        <dbReference type="EMBL" id="KAJ9121937.1"/>
    </source>
</evidence>
<protein>
    <submittedName>
        <fullName evidence="1">Uncharacterized protein</fullName>
    </submittedName>
</protein>
<sequence length="333" mass="36564">MTGLSITRGLARVLGGGDCWAESAEGQGSTFYLMFKVTREAPAPTILREPRFQPGPARKAVVFAPDTETTAVLIRNLQQFNVEPTRDSRLQLDELLDPPPHFVFIDIDKVEEFRDRLSSFSKQGEFSKLVYLVALTEVSSAMDTLGLTHDSIVTKPINVRALYEVTKHLTETKKRIPKKSGNTGSGLDKTYGKKYPLKILYVDDSSVNVMVGRKLLSRFGYNDIQVCYDGLQAVSAAEKVAYDLIIMDLQMPIADGYTATSMILASDQTGHPPPTIVALTANADENTRNRCISSGFSGFLSKPLVISTLAETLRTTYEARYPEEGSAPGDHSG</sequence>
<organism evidence="1 2">
    <name type="scientific">Naganishia onofrii</name>
    <dbReference type="NCBI Taxonomy" id="1851511"/>
    <lineage>
        <taxon>Eukaryota</taxon>
        <taxon>Fungi</taxon>
        <taxon>Dikarya</taxon>
        <taxon>Basidiomycota</taxon>
        <taxon>Agaricomycotina</taxon>
        <taxon>Tremellomycetes</taxon>
        <taxon>Filobasidiales</taxon>
        <taxon>Filobasidiaceae</taxon>
        <taxon>Naganishia</taxon>
    </lineage>
</organism>